<dbReference type="PANTHER" id="PTHR32305:SF17">
    <property type="entry name" value="TRNA NUCLEASE WAPA"/>
    <property type="match status" value="1"/>
</dbReference>
<dbReference type="Gene3D" id="2.180.10.10">
    <property type="entry name" value="RHS repeat-associated core"/>
    <property type="match status" value="5"/>
</dbReference>
<reference evidence="6 7" key="1">
    <citation type="submission" date="2020-03" db="EMBL/GenBank/DDBJ databases">
        <title>Isolation and identification of active actinomycetes.</title>
        <authorList>
            <person name="Sun X."/>
        </authorList>
    </citation>
    <scope>NUCLEOTIDE SEQUENCE [LARGE SCALE GENOMIC DNA]</scope>
    <source>
        <strain evidence="6 7">NEAU-D13</strain>
    </source>
</reference>
<evidence type="ECO:0000259" key="4">
    <source>
        <dbReference type="SMART" id="SM00282"/>
    </source>
</evidence>
<dbReference type="EMBL" id="JAAMPJ010000007">
    <property type="protein sequence ID" value="NGY62253.1"/>
    <property type="molecule type" value="Genomic_DNA"/>
</dbReference>
<dbReference type="Gene3D" id="2.170.16.10">
    <property type="entry name" value="Hedgehog/Intein (Hint) domain"/>
    <property type="match status" value="1"/>
</dbReference>
<dbReference type="PANTHER" id="PTHR32305">
    <property type="match status" value="1"/>
</dbReference>
<feature type="domain" description="Laminin G" evidence="4">
    <location>
        <begin position="1017"/>
        <end position="1158"/>
    </location>
</feature>
<evidence type="ECO:0000256" key="2">
    <source>
        <dbReference type="SAM" id="MobiDB-lite"/>
    </source>
</evidence>
<evidence type="ECO:0000259" key="5">
    <source>
        <dbReference type="SMART" id="SM00306"/>
    </source>
</evidence>
<feature type="region of interest" description="Disordered" evidence="2">
    <location>
        <begin position="1968"/>
        <end position="1998"/>
    </location>
</feature>
<dbReference type="InterPro" id="IPR036844">
    <property type="entry name" value="Hint_dom_sf"/>
</dbReference>
<feature type="compositionally biased region" description="Basic and acidic residues" evidence="2">
    <location>
        <begin position="1381"/>
        <end position="1403"/>
    </location>
</feature>
<dbReference type="CDD" id="cd00110">
    <property type="entry name" value="LamG"/>
    <property type="match status" value="1"/>
</dbReference>
<evidence type="ECO:0000256" key="3">
    <source>
        <dbReference type="SAM" id="SignalP"/>
    </source>
</evidence>
<dbReference type="InterPro" id="IPR001791">
    <property type="entry name" value="Laminin_G"/>
</dbReference>
<dbReference type="InterPro" id="IPR013783">
    <property type="entry name" value="Ig-like_fold"/>
</dbReference>
<keyword evidence="3" id="KW-0732">Signal</keyword>
<dbReference type="InterPro" id="IPR013320">
    <property type="entry name" value="ConA-like_dom_sf"/>
</dbReference>
<dbReference type="RefSeq" id="WP_166049567.1">
    <property type="nucleotide sequence ID" value="NZ_JAAMPJ010000007.1"/>
</dbReference>
<name>A0A7C9VRT9_9PSEU</name>
<dbReference type="Pfam" id="PF25023">
    <property type="entry name" value="TEN_YD-shell"/>
    <property type="match status" value="1"/>
</dbReference>
<organism evidence="6 7">
    <name type="scientific">Lentzea alba</name>
    <dbReference type="NCBI Taxonomy" id="2714351"/>
    <lineage>
        <taxon>Bacteria</taxon>
        <taxon>Bacillati</taxon>
        <taxon>Actinomycetota</taxon>
        <taxon>Actinomycetes</taxon>
        <taxon>Pseudonocardiales</taxon>
        <taxon>Pseudonocardiaceae</taxon>
        <taxon>Lentzea</taxon>
    </lineage>
</organism>
<feature type="compositionally biased region" description="Polar residues" evidence="2">
    <location>
        <begin position="105"/>
        <end position="123"/>
    </location>
</feature>
<dbReference type="Proteomes" id="UP000481360">
    <property type="component" value="Unassembled WGS sequence"/>
</dbReference>
<dbReference type="InterPro" id="IPR022385">
    <property type="entry name" value="Rhs_assc_core"/>
</dbReference>
<dbReference type="NCBIfam" id="TIGR01643">
    <property type="entry name" value="YD_repeat_2x"/>
    <property type="match status" value="3"/>
</dbReference>
<gene>
    <name evidence="6" type="ORF">G7043_25340</name>
</gene>
<dbReference type="InterPro" id="IPR031325">
    <property type="entry name" value="RHS_repeat"/>
</dbReference>
<dbReference type="NCBIfam" id="TIGR03696">
    <property type="entry name" value="Rhs_assc_core"/>
    <property type="match status" value="1"/>
</dbReference>
<dbReference type="SUPFAM" id="SSF51294">
    <property type="entry name" value="Hedgehog/intein (Hint) domain"/>
    <property type="match status" value="1"/>
</dbReference>
<feature type="region of interest" description="Disordered" evidence="2">
    <location>
        <begin position="2715"/>
        <end position="2786"/>
    </location>
</feature>
<dbReference type="InterPro" id="IPR056823">
    <property type="entry name" value="TEN-like_YD-shell"/>
</dbReference>
<dbReference type="Pfam" id="PF20148">
    <property type="entry name" value="DUF6531"/>
    <property type="match status" value="1"/>
</dbReference>
<dbReference type="SUPFAM" id="SSF49899">
    <property type="entry name" value="Concanavalin A-like lectins/glucanases"/>
    <property type="match status" value="1"/>
</dbReference>
<evidence type="ECO:0008006" key="8">
    <source>
        <dbReference type="Google" id="ProtNLM"/>
    </source>
</evidence>
<feature type="chain" id="PRO_5028883605" description="RHS repeat-associated core domain-containing protein" evidence="3">
    <location>
        <begin position="28"/>
        <end position="3229"/>
    </location>
</feature>
<dbReference type="SMART" id="SM00282">
    <property type="entry name" value="LamG"/>
    <property type="match status" value="1"/>
</dbReference>
<dbReference type="InterPro" id="IPR003587">
    <property type="entry name" value="Hint_dom_N"/>
</dbReference>
<keyword evidence="7" id="KW-1185">Reference proteome</keyword>
<feature type="compositionally biased region" description="Polar residues" evidence="2">
    <location>
        <begin position="1973"/>
        <end position="1986"/>
    </location>
</feature>
<feature type="region of interest" description="Disordered" evidence="2">
    <location>
        <begin position="71"/>
        <end position="135"/>
    </location>
</feature>
<dbReference type="Gene3D" id="2.60.40.10">
    <property type="entry name" value="Immunoglobulins"/>
    <property type="match status" value="1"/>
</dbReference>
<dbReference type="Pfam" id="PF13385">
    <property type="entry name" value="Laminin_G_3"/>
    <property type="match status" value="1"/>
</dbReference>
<feature type="compositionally biased region" description="Basic and acidic residues" evidence="2">
    <location>
        <begin position="2755"/>
        <end position="2780"/>
    </location>
</feature>
<proteinExistence type="predicted"/>
<dbReference type="CDD" id="cd00081">
    <property type="entry name" value="Hint"/>
    <property type="match status" value="1"/>
</dbReference>
<keyword evidence="1" id="KW-0677">Repeat</keyword>
<feature type="region of interest" description="Disordered" evidence="2">
    <location>
        <begin position="1381"/>
        <end position="1413"/>
    </location>
</feature>
<feature type="compositionally biased region" description="Pro residues" evidence="2">
    <location>
        <begin position="1280"/>
        <end position="1289"/>
    </location>
</feature>
<comment type="caution">
    <text evidence="6">The sequence shown here is derived from an EMBL/GenBank/DDBJ whole genome shotgun (WGS) entry which is preliminary data.</text>
</comment>
<sequence>MIALATVISLVLGLVTASGSWPGPAEAPRTPDQVWGSAEGQAGEIAAENANRAMPLAESAKHPQPAFAEAKVPANPVTESEPPSAFRGFDPASSKEDVRRRSADTRTFTNADGTRTTEFSQGPMNFRAPDGSWQPIDTTLTKDGDGWRNTADEIGIRFGPRSSTAPFVHMRWSDGAELSYGMASASASAAQVGGSAITYPGVTAGTDLRIDVLPGGVKENLVLAHRDTAHSWVFPLRLDGLSARLVDGRVVLTDTSGRERAQIPAGYLTDSAAVPAVSNGVRYELISHDGGQALRVSADSAWLRDPARVYPVQVDPSVLTLVANEAMATSGGTRNSGPELPIGDGNVMYLKFDTKLLTNHRVFNSQLYLTSYGAPSCRPEAVTVHPVTEAWSETGTGHAATGGSIATASFAHGYVALGQSQSACPLAADSVDLGEAGRNLVQGWARGAANHGVAVKAVTGRKMFAGKGTANPPRLFVTHSPYDASYRIVRGVPEPPVHRQQDGKIRIEVTNRGSQIWTKNDYKLAYRAFTTQGKAVASPISALLPHDVLPGKTVTLDATVFRFANPGDYVLDFSMMHKDVYFTDLQIKPARITITMFELPPVVKAQYPPSGHTSPTLTPQLWADAVDVDAPSGTGVRYEFEICNSTIEGTPDMATCRLEPRVASKTYTVPKDRLRWSDTYHWRAWAIDASNTRSEAIPLSALLTAVPQPDITSHLGGAPSSAGDLDFDPQTGNYVTGAVDASVGVTGPELTLARTYNSLDPRTDTLFGSGWSTRYDMRVVPDQNGSGNMLVTYPDGQQVRFGRNANGTFEPPPGRAATFYQDTSTPARNYVLVDKTNTVYTFREFDGRLITIADNAGRLLELDYGENSRIKRAISRTSANRALHFTWTGDHVTEVRTDAPVVGGTPIKWTYAYAGHRLTSVCDPKNGCTRYEYEAGSHYRTAVLDSVPDSYWRLGEPAGSPSAVSQVETNLAKDWGTHRDVALGTAGPLEGSPDTAATFNGSNSYVTLPEGTIKKSRDLAVELWFRTTSGGPLLGFQTSPYDRAQTGAVPALYVDRDGKLRGQFWHGRVAPITTPGKVNDGRWHHVVLSGSLAVQTLYLDGAKVGTTEGEINNSAFNSGQIGAAHAVGPAAWEPAGWWPGARTKHFAGDIDEVAIYQHPLGDEAARAHFKAKAAADQLTKITVPSGRTAAKLMYDTVNDRVREYTDDNGGLWKLSVPHVSGTEKKDAAGRTVRNLVRTIEVTDPGDRSRFYDYDGMRGRVIRFVAPLGTGVRLEDRPDPEIVPTPPSSAPPCTSQPATDPDGVPNYCGGSGANDPDWQGAPVQGLGVRTYDYDASGFQQTIVDENGHRVELRNDERGNVLSRKTCRDPAVCDTEHFTYHKPDPGKVNDTDPRIDKQLTARDGRSSGPADNRYLTTSEYNARGELVKETMPGGASVTHGYTDGSTAAEGGGNEPAGLLKWTKDARGAQTTYRYFGNGDLASITEPGRTAAEAEGVVTKYRYDLLGRQVAEVEFSDAHPQGLETKFVHDELNRIVEIAEPPLTNAVTGTKHTPVTRTTYNIDGQPEKVEVSDTTGSDGTRTTAYTHDEWGRENSVTNAEGAKTTYGYDVFGNRTWEVDAVGTRTEYAYTARNRVAEVRIRGWHGKAVTGGEGGAGPADPGSLLVVEANTYDLGGRLVRQVDAMGRKTLYEYTPNGLVFRVQAEIPVPGAAPRRVTLEQNSYDGAGNLVRQIGPNGTVTQFTVDAAGRTSEILADPNGLARRTAYRYDENGNVTQIAQSGNGSNTPGMQTTAGSVVDYVYDNASNEISEKIQFGTAPLTTTRRYDKRGLLVAETDPRGNAPGADPAAFTTEYRYDEAERQVAVTLPAVQTESGGTPATTRPQALTGYNTFGDAVANKDENGHVSRVAYDKVSRPVRVETPDYLPPGATAPIKGVVSTKYDAVGNAVEVTNPRGAVARLRYDQMGRLVQRQDPKADNGTQVGGSWSYTYTHNDEPLSVTDPTGARREMTYDALGRVATATVVERKPTAAAHTTSFEYTDGGDLIKTTSPSGEVQKFGYDALSQRTSVTDPSNAVTQLGHDGLGRAVWQRDPLGRTDFVRFDAAGRATGAFDLDGQNNILRRTGYTYDAAGNVLTATDPLNRTVRYQYDALNRLTTQTEPVSATESITTSYGYDAKGNRTRYTDGRGNSFHTTYNAWSLPESVIEPATTAHSAAADRTWTAAFDVAGNPVQLTAPGGVVRTRQFDLLDRMTKETAPGVERTLGYDELGRVLEIGAPRGRNAYEYNDRGALLSAGGLSGNSSYAYDSDGRLTSRTDASGTSTFTYSMGRLSTAVDGLTGVGIAYDYNAASQVSSLRYGTTRTRTYDYDALGRERSDVVSQAGATISSIAYAYDDNDQLIRKTTGTGDNTYTYDHANRLTSWSVGGTTTEYGWDASGNRIRNGTKTASYDERNRLLADGDYTYEHTPGGALASRTSSGLEEKFSFDSFDRLIQAGPTTYAYDGSDRLVSRGSATFSYAGADIDPVTDGTSTYGRDAAGGLLSIAAGTDKRLTVSDAHGDVVGSMNPSGTGLADSTTFDPFGKVAAGTKRQVGFQGDWTDPDTGQVNMGARWYQPSTGAFTSRDTVSAASGSSVLFNRYTYGAGRPLDMIDPDGHWPDWKKIGSVVGSVAKEVSGYNDVKNFIKNPSLVNGLWVLSNVVPVGKVFKAGKLAYKGVKALRKHGDSAISAGRKGRTGGKVSSRAGRHSDDGGSHRRYRNGSGGRKYGDDGASRGRRGDGGSWSRRGDSGRGDWSWGPSAAEIAAKQAAERAAAAARAAAARRAKMLAITNKAKAAIAYAAKHNPLPVEKAILKAKVAAKDVISSSASLPASKVGDVVENVQDGSKVWAAVRATIIKPGTTVVQAVAEQAVTDYANSHVPGLGDTLAVASALRGNSAAASAGIRGRAKAGGSCPRDSNSFTPETQVRMADGTSKPIASVKRGEKVLATDPTTGRTEARAVTATIVGSGVKQLVEVSVDTDRDGRGDSDLTATDGHPFWVASLGEWREAEDLRPGHLLRTAAGTYVQVTAVEQRTARQRVHNLTVDGLHTYFVLAGQAAVLTHNDDAEPFGGTCQPRFYTVAFEVELAKDDWVNSRSVHFNRANAALADALADPEFAEFMEGQSSGVTDRVARTGGRKNPKGWVWEHASSSTAQGRKGVMRLVPKEQHTPGSRWWRILHPDKGARGGFAEWGNPKIHSRGR</sequence>
<dbReference type="Pfam" id="PF07591">
    <property type="entry name" value="PT-HINT"/>
    <property type="match status" value="1"/>
</dbReference>
<feature type="domain" description="Hint" evidence="5">
    <location>
        <begin position="2946"/>
        <end position="3050"/>
    </location>
</feature>
<evidence type="ECO:0000313" key="7">
    <source>
        <dbReference type="Proteomes" id="UP000481360"/>
    </source>
</evidence>
<evidence type="ECO:0000256" key="1">
    <source>
        <dbReference type="ARBA" id="ARBA00022737"/>
    </source>
</evidence>
<dbReference type="InterPro" id="IPR050708">
    <property type="entry name" value="T6SS_VgrG/RHS"/>
</dbReference>
<dbReference type="GO" id="GO:0005975">
    <property type="term" value="P:carbohydrate metabolic process"/>
    <property type="evidence" value="ECO:0007669"/>
    <property type="project" value="UniProtKB-ARBA"/>
</dbReference>
<dbReference type="InterPro" id="IPR045351">
    <property type="entry name" value="DUF6531"/>
</dbReference>
<accession>A0A7C9VRT9</accession>
<dbReference type="InterPro" id="IPR006530">
    <property type="entry name" value="YD"/>
</dbReference>
<dbReference type="Pfam" id="PF05593">
    <property type="entry name" value="RHS_repeat"/>
    <property type="match status" value="5"/>
</dbReference>
<evidence type="ECO:0000313" key="6">
    <source>
        <dbReference type="EMBL" id="NGY62253.1"/>
    </source>
</evidence>
<dbReference type="SMART" id="SM00306">
    <property type="entry name" value="HintN"/>
    <property type="match status" value="1"/>
</dbReference>
<protein>
    <recommendedName>
        <fullName evidence="8">RHS repeat-associated core domain-containing protein</fullName>
    </recommendedName>
</protein>
<feature type="compositionally biased region" description="Basic and acidic residues" evidence="2">
    <location>
        <begin position="93"/>
        <end position="104"/>
    </location>
</feature>
<feature type="region of interest" description="Disordered" evidence="2">
    <location>
        <begin position="1430"/>
        <end position="1451"/>
    </location>
</feature>
<feature type="signal peptide" evidence="3">
    <location>
        <begin position="1"/>
        <end position="27"/>
    </location>
</feature>
<feature type="region of interest" description="Disordered" evidence="2">
    <location>
        <begin position="1272"/>
        <end position="1299"/>
    </location>
</feature>
<dbReference type="Gene3D" id="2.60.120.200">
    <property type="match status" value="1"/>
</dbReference>